<dbReference type="EC" id="2.7.13.3" evidence="3"/>
<evidence type="ECO:0000256" key="6">
    <source>
        <dbReference type="ARBA" id="ARBA00022543"/>
    </source>
</evidence>
<evidence type="ECO:0000256" key="9">
    <source>
        <dbReference type="ARBA" id="ARBA00022606"/>
    </source>
</evidence>
<protein>
    <recommendedName>
        <fullName evidence="5">Blue-light-activated histidine kinase</fullName>
        <ecNumber evidence="4">2.1.1.80</ecNumber>
        <ecNumber evidence="3">2.7.13.3</ecNumber>
    </recommendedName>
</protein>
<evidence type="ECO:0000256" key="10">
    <source>
        <dbReference type="ARBA" id="ARBA00022630"/>
    </source>
</evidence>
<dbReference type="GO" id="GO:0009881">
    <property type="term" value="F:photoreceptor activity"/>
    <property type="evidence" value="ECO:0007669"/>
    <property type="project" value="UniProtKB-KW"/>
</dbReference>
<proteinExistence type="predicted"/>
<evidence type="ECO:0000256" key="3">
    <source>
        <dbReference type="ARBA" id="ARBA00012438"/>
    </source>
</evidence>
<dbReference type="EMBL" id="BJZU01000115">
    <property type="protein sequence ID" value="GEP06694.1"/>
    <property type="molecule type" value="Genomic_DNA"/>
</dbReference>
<dbReference type="InterPro" id="IPR029063">
    <property type="entry name" value="SAM-dependent_MTases_sf"/>
</dbReference>
<dbReference type="PANTHER" id="PTHR24422:SF27">
    <property type="entry name" value="PROTEIN-GLUTAMATE O-METHYLTRANSFERASE"/>
    <property type="match status" value="1"/>
</dbReference>
<evidence type="ECO:0000313" key="27">
    <source>
        <dbReference type="Proteomes" id="UP000321960"/>
    </source>
</evidence>
<evidence type="ECO:0000313" key="26">
    <source>
        <dbReference type="EMBL" id="GLS67296.1"/>
    </source>
</evidence>
<evidence type="ECO:0000256" key="15">
    <source>
        <dbReference type="ARBA" id="ARBA00022777"/>
    </source>
</evidence>
<keyword evidence="10" id="KW-0285">Flavoprotein</keyword>
<comment type="catalytic activity">
    <reaction evidence="2">
        <text>L-glutamyl-[protein] + S-adenosyl-L-methionine = [protein]-L-glutamate 5-O-methyl ester + S-adenosyl-L-homocysteine</text>
        <dbReference type="Rhea" id="RHEA:24452"/>
        <dbReference type="Rhea" id="RHEA-COMP:10208"/>
        <dbReference type="Rhea" id="RHEA-COMP:10311"/>
        <dbReference type="ChEBI" id="CHEBI:29973"/>
        <dbReference type="ChEBI" id="CHEBI:57856"/>
        <dbReference type="ChEBI" id="CHEBI:59789"/>
        <dbReference type="ChEBI" id="CHEBI:82795"/>
        <dbReference type="EC" id="2.1.1.80"/>
    </reaction>
</comment>
<evidence type="ECO:0000256" key="1">
    <source>
        <dbReference type="ARBA" id="ARBA00000085"/>
    </source>
</evidence>
<keyword evidence="11" id="KW-0288">FMN</keyword>
<evidence type="ECO:0000256" key="13">
    <source>
        <dbReference type="ARBA" id="ARBA00022691"/>
    </source>
</evidence>
<dbReference type="InterPro" id="IPR036804">
    <property type="entry name" value="CheR_N_sf"/>
</dbReference>
<evidence type="ECO:0000313" key="28">
    <source>
        <dbReference type="Proteomes" id="UP001156856"/>
    </source>
</evidence>
<dbReference type="Pfam" id="PF07536">
    <property type="entry name" value="HWE_HK"/>
    <property type="match status" value="1"/>
</dbReference>
<feature type="active site" evidence="19">
    <location>
        <position position="51"/>
    </location>
</feature>
<evidence type="ECO:0000259" key="21">
    <source>
        <dbReference type="PROSITE" id="PS50112"/>
    </source>
</evidence>
<sequence>MPQETEHHPLPSQKFVPVCAIGASAGGVGALQSLFRQVSPELGLAYVVILHLAPDQPSALSEVLSVCTKMPVHQIEDGPTLKPNCIYVIPPDRELVIDGDSVTARPFTEPRGRRAPIDMFFRSIAAARGDGVAIVLSGAGADGAVGVRAVKEAGGVVMVQEPAEAGFSSMPQNAIATGCADFIAPIARLTERLSEVAHSKEAVRSLDMDGAANDLRRIISFLRKRTGHDFSNYKRATIMRRVIRRMQVCRVESLADYATYLANTPEEAKELFSDLLISVTMFFRDPHAFEALARHTVKPLFDALEDEENGEIRVWVVGCATGEEAYSVAMLLHEEAARRKVYVPIQIFATDLDEGALATAREGRYPRSIEVDVSEERLARFFIDAGTHYHIRKEIRDCVLFAAHSVLKEPPFMRLDLITCRNLLIYLERVLQQQVCSIFHYGLKPGRFLFLGSAETADMAADLFTPLDREARIYCALPQAHHSLPLLPQFATPERFVVSASPLPSARIAHDEVREGLPAALHVAALERSAPASALVDAGQNILHLSPGAGRFILHSAGPISNLLPAIVRPELRLDLKLALTRALEQKLPTLTHPVTVAFDQDRRHVAMHVAPVPGAAHMGAQALVFFLDGGTALVDEEAASEADLQPDEVRRLHAELKAAQEALVVSRTAHETSIQDLRAANEELQSINEEYRSTAEELETSKEELQSINEELHTVNAELKSKLESISVAHSDLQNLTAATEIGTLFLDPDLRIKMFTPPIAEIFNVARTDIGRVITDFTHRLAYDAIAEDVRMVLQDLVPVEREIRSTHGRWYVMRLRPYRTVEDRIDGTVVTFIDVSERLRTEAALGRSEQQLRALVQASSQVLYRMSPDWDEMRELAGGGFLPNGEANGGWLDRNIPHEDQARVRAAIQEAKRTGGVLDLEHRVRRVDGTVGWIHSRAIPLFDSDGDLAEWFGSASDVTQRRQAEEGLRQSEERLRTLIEGIPQLVWRTTHDGRFVWASPQWYAFTGLTEEQSCDYGWLEVVHPDDREAARAAWLEATVTGALSIEFRACHVEERRYRWFATRGRPMRDEAGQVIEWQGTSTDVDDLHRLQDEQKVMVSELQHRTRNLLGVVRSIAQQTMRQTGPTEAFCEQFDDRLSALSRVQGLLSRSEQEPITLRMLIETELDALGAAGMQDRIVLEGPSLRLRKATVQTFALALHELATNARKYGALSSALGQLTVRWRTYGADGEGERLALEWVEEGIGRTREEQGPMPKQIGYGRELIEQALPYVLKARTSFELGETTLRCSIDLPLAKPA</sequence>
<dbReference type="InterPro" id="IPR000014">
    <property type="entry name" value="PAS"/>
</dbReference>
<dbReference type="GO" id="GO:0000156">
    <property type="term" value="F:phosphorelay response regulator activity"/>
    <property type="evidence" value="ECO:0007669"/>
    <property type="project" value="InterPro"/>
</dbReference>
<dbReference type="SUPFAM" id="SSF55785">
    <property type="entry name" value="PYP-like sensor domain (PAS domain)"/>
    <property type="match status" value="3"/>
</dbReference>
<dbReference type="Pfam" id="PF01739">
    <property type="entry name" value="CheR"/>
    <property type="match status" value="1"/>
</dbReference>
<evidence type="ECO:0000256" key="20">
    <source>
        <dbReference type="SAM" id="Coils"/>
    </source>
</evidence>
<dbReference type="GO" id="GO:0008984">
    <property type="term" value="F:protein-glutamate methylesterase activity"/>
    <property type="evidence" value="ECO:0007669"/>
    <property type="project" value="InterPro"/>
</dbReference>
<dbReference type="PROSITE" id="PS50112">
    <property type="entry name" value="PAS"/>
    <property type="match status" value="1"/>
</dbReference>
<feature type="domain" description="CheB-type methylesterase" evidence="23">
    <location>
        <begin position="9"/>
        <end position="200"/>
    </location>
</feature>
<dbReference type="Gene3D" id="3.30.565.10">
    <property type="entry name" value="Histidine kinase-like ATPase, C-terminal domain"/>
    <property type="match status" value="1"/>
</dbReference>
<organism evidence="25 27">
    <name type="scientific">Methylobacterium oxalidis</name>
    <dbReference type="NCBI Taxonomy" id="944322"/>
    <lineage>
        <taxon>Bacteria</taxon>
        <taxon>Pseudomonadati</taxon>
        <taxon>Pseudomonadota</taxon>
        <taxon>Alphaproteobacteria</taxon>
        <taxon>Hyphomicrobiales</taxon>
        <taxon>Methylobacteriaceae</taxon>
        <taxon>Methylobacterium</taxon>
    </lineage>
</organism>
<dbReference type="Pfam" id="PF03705">
    <property type="entry name" value="CheR_N"/>
    <property type="match status" value="1"/>
</dbReference>
<feature type="domain" description="PAC" evidence="22">
    <location>
        <begin position="1046"/>
        <end position="1099"/>
    </location>
</feature>
<dbReference type="GO" id="GO:0005737">
    <property type="term" value="C:cytoplasm"/>
    <property type="evidence" value="ECO:0007669"/>
    <property type="project" value="InterPro"/>
</dbReference>
<evidence type="ECO:0000256" key="11">
    <source>
        <dbReference type="ARBA" id="ARBA00022643"/>
    </source>
</evidence>
<feature type="coiled-coil region" evidence="20">
    <location>
        <begin position="671"/>
        <end position="723"/>
    </location>
</feature>
<dbReference type="InterPro" id="IPR001610">
    <property type="entry name" value="PAC"/>
</dbReference>
<dbReference type="InterPro" id="IPR022641">
    <property type="entry name" value="CheR_N"/>
</dbReference>
<dbReference type="EMBL" id="BSPK01000111">
    <property type="protein sequence ID" value="GLS67296.1"/>
    <property type="molecule type" value="Genomic_DNA"/>
</dbReference>
<keyword evidence="12" id="KW-0808">Transferase</keyword>
<dbReference type="InterPro" id="IPR035909">
    <property type="entry name" value="CheB_C"/>
</dbReference>
<keyword evidence="13" id="KW-0949">S-adenosyl-L-methionine</keyword>
<reference evidence="26" key="1">
    <citation type="journal article" date="2014" name="Int. J. Syst. Evol. Microbiol.">
        <title>Complete genome of a new Firmicutes species belonging to the dominant human colonic microbiota ('Ruminococcus bicirculans') reveals two chromosomes and a selective capacity to utilize plant glucans.</title>
        <authorList>
            <consortium name="NISC Comparative Sequencing Program"/>
            <person name="Wegmann U."/>
            <person name="Louis P."/>
            <person name="Goesmann A."/>
            <person name="Henrissat B."/>
            <person name="Duncan S.H."/>
            <person name="Flint H.J."/>
        </authorList>
    </citation>
    <scope>NUCLEOTIDE SEQUENCE</scope>
    <source>
        <strain evidence="26">NBRC 107715</strain>
    </source>
</reference>
<name>A0A512J9Q8_9HYPH</name>
<dbReference type="InterPro" id="IPR000780">
    <property type="entry name" value="CheR_MeTrfase"/>
</dbReference>
<dbReference type="InterPro" id="IPR050903">
    <property type="entry name" value="Bact_Chemotaxis_MeTrfase"/>
</dbReference>
<reference evidence="26" key="4">
    <citation type="submission" date="2023-01" db="EMBL/GenBank/DDBJ databases">
        <title>Draft genome sequence of Methylobacterium oxalidis strain NBRC 107715.</title>
        <authorList>
            <person name="Sun Q."/>
            <person name="Mori K."/>
        </authorList>
    </citation>
    <scope>NUCLEOTIDE SEQUENCE</scope>
    <source>
        <strain evidence="26">NBRC 107715</strain>
    </source>
</reference>
<keyword evidence="19" id="KW-0145">Chemotaxis</keyword>
<dbReference type="NCBIfam" id="TIGR00229">
    <property type="entry name" value="sensory_box"/>
    <property type="match status" value="2"/>
</dbReference>
<dbReference type="CDD" id="cd22265">
    <property type="entry name" value="UDM1_RNF168"/>
    <property type="match status" value="1"/>
</dbReference>
<keyword evidence="6" id="KW-0600">Photoreceptor protein</keyword>
<keyword evidence="8" id="KW-0489">Methyltransferase</keyword>
<evidence type="ECO:0000256" key="7">
    <source>
        <dbReference type="ARBA" id="ARBA00022553"/>
    </source>
</evidence>
<feature type="domain" description="CheR-type methyltransferase" evidence="24">
    <location>
        <begin position="203"/>
        <end position="456"/>
    </location>
</feature>
<keyword evidence="20" id="KW-0175">Coiled coil</keyword>
<dbReference type="Pfam" id="PF13596">
    <property type="entry name" value="PAS_10"/>
    <property type="match status" value="1"/>
</dbReference>
<dbReference type="InterPro" id="IPR000700">
    <property type="entry name" value="PAS-assoc_C"/>
</dbReference>
<dbReference type="EC" id="2.1.1.80" evidence="4"/>
<evidence type="ECO:0000256" key="12">
    <source>
        <dbReference type="ARBA" id="ARBA00022679"/>
    </source>
</evidence>
<dbReference type="Gene3D" id="3.30.450.20">
    <property type="entry name" value="PAS domain"/>
    <property type="match status" value="3"/>
</dbReference>
<feature type="active site" evidence="19">
    <location>
        <position position="24"/>
    </location>
</feature>
<dbReference type="CDD" id="cd00130">
    <property type="entry name" value="PAS"/>
    <property type="match status" value="3"/>
</dbReference>
<dbReference type="InterPro" id="IPR011102">
    <property type="entry name" value="Sig_transdc_His_kinase_HWE"/>
</dbReference>
<comment type="caution">
    <text evidence="25">The sequence shown here is derived from an EMBL/GenBank/DDBJ whole genome shotgun (WGS) entry which is preliminary data.</text>
</comment>
<reference evidence="25 27" key="3">
    <citation type="submission" date="2019-07" db="EMBL/GenBank/DDBJ databases">
        <title>Whole genome shotgun sequence of Methylobacterium oxalidis NBRC 107715.</title>
        <authorList>
            <person name="Hosoyama A."/>
            <person name="Uohara A."/>
            <person name="Ohji S."/>
            <person name="Ichikawa N."/>
        </authorList>
    </citation>
    <scope>NUCLEOTIDE SEQUENCE [LARGE SCALE GENOMIC DNA]</scope>
    <source>
        <strain evidence="25 27">NBRC 107715</strain>
    </source>
</reference>
<dbReference type="InterPro" id="IPR035965">
    <property type="entry name" value="PAS-like_dom_sf"/>
</dbReference>
<dbReference type="RefSeq" id="WP_147028210.1">
    <property type="nucleotide sequence ID" value="NZ_BJZU01000115.1"/>
</dbReference>
<feature type="domain" description="PAC" evidence="22">
    <location>
        <begin position="921"/>
        <end position="973"/>
    </location>
</feature>
<dbReference type="SUPFAM" id="SSF52738">
    <property type="entry name" value="Methylesterase CheB, C-terminal domain"/>
    <property type="match status" value="1"/>
</dbReference>
<dbReference type="PROSITE" id="PS50123">
    <property type="entry name" value="CHER"/>
    <property type="match status" value="1"/>
</dbReference>
<feature type="active site" evidence="19">
    <location>
        <position position="142"/>
    </location>
</feature>
<keyword evidence="19" id="KW-0378">Hydrolase</keyword>
<dbReference type="SUPFAM" id="SSF47757">
    <property type="entry name" value="Chemotaxis receptor methyltransferase CheR, N-terminal domain"/>
    <property type="match status" value="1"/>
</dbReference>
<evidence type="ECO:0000259" key="23">
    <source>
        <dbReference type="PROSITE" id="PS50122"/>
    </source>
</evidence>
<evidence type="ECO:0000256" key="16">
    <source>
        <dbReference type="ARBA" id="ARBA00022840"/>
    </source>
</evidence>
<dbReference type="PRINTS" id="PR00996">
    <property type="entry name" value="CHERMTFRASE"/>
</dbReference>
<dbReference type="GO" id="GO:0004673">
    <property type="term" value="F:protein histidine kinase activity"/>
    <property type="evidence" value="ECO:0007669"/>
    <property type="project" value="UniProtKB-EC"/>
</dbReference>
<dbReference type="InterPro" id="IPR036890">
    <property type="entry name" value="HATPase_C_sf"/>
</dbReference>
<evidence type="ECO:0000256" key="2">
    <source>
        <dbReference type="ARBA" id="ARBA00001541"/>
    </source>
</evidence>
<dbReference type="PROSITE" id="PS50122">
    <property type="entry name" value="CHEB"/>
    <property type="match status" value="1"/>
</dbReference>
<keyword evidence="9" id="KW-0716">Sensory transduction</keyword>
<evidence type="ECO:0000259" key="24">
    <source>
        <dbReference type="PROSITE" id="PS50123"/>
    </source>
</evidence>
<reference evidence="28" key="2">
    <citation type="journal article" date="2019" name="Int. J. Syst. Evol. Microbiol.">
        <title>The Global Catalogue of Microorganisms (GCM) 10K type strain sequencing project: providing services to taxonomists for standard genome sequencing and annotation.</title>
        <authorList>
            <consortium name="The Broad Institute Genomics Platform"/>
            <consortium name="The Broad Institute Genome Sequencing Center for Infectious Disease"/>
            <person name="Wu L."/>
            <person name="Ma J."/>
        </authorList>
    </citation>
    <scope>NUCLEOTIDE SEQUENCE [LARGE SCALE GENOMIC DNA]</scope>
    <source>
        <strain evidence="28">NBRC 107715</strain>
    </source>
</reference>
<evidence type="ECO:0000256" key="18">
    <source>
        <dbReference type="ARBA" id="ARBA00023170"/>
    </source>
</evidence>
<keyword evidence="7" id="KW-0597">Phosphoprotein</keyword>
<dbReference type="Proteomes" id="UP001156856">
    <property type="component" value="Unassembled WGS sequence"/>
</dbReference>
<dbReference type="Pfam" id="PF08447">
    <property type="entry name" value="PAS_3"/>
    <property type="match status" value="2"/>
</dbReference>
<dbReference type="Gene3D" id="3.40.50.150">
    <property type="entry name" value="Vaccinia Virus protein VP39"/>
    <property type="match status" value="1"/>
</dbReference>
<evidence type="ECO:0000256" key="17">
    <source>
        <dbReference type="ARBA" id="ARBA00022991"/>
    </source>
</evidence>
<feature type="domain" description="PAS" evidence="21">
    <location>
        <begin position="974"/>
        <end position="1045"/>
    </location>
</feature>
<evidence type="ECO:0000256" key="5">
    <source>
        <dbReference type="ARBA" id="ARBA00021740"/>
    </source>
</evidence>
<dbReference type="SMART" id="SM00091">
    <property type="entry name" value="PAS"/>
    <property type="match status" value="4"/>
</dbReference>
<dbReference type="GO" id="GO:0008983">
    <property type="term" value="F:protein-glutamate O-methyltransferase activity"/>
    <property type="evidence" value="ECO:0007669"/>
    <property type="project" value="UniProtKB-EC"/>
</dbReference>
<accession>A0A512J9Q8</accession>
<evidence type="ECO:0000256" key="19">
    <source>
        <dbReference type="PROSITE-ProRule" id="PRU00050"/>
    </source>
</evidence>
<dbReference type="GO" id="GO:0032259">
    <property type="term" value="P:methylation"/>
    <property type="evidence" value="ECO:0007669"/>
    <property type="project" value="UniProtKB-KW"/>
</dbReference>
<keyword evidence="28" id="KW-1185">Reference proteome</keyword>
<evidence type="ECO:0000256" key="4">
    <source>
        <dbReference type="ARBA" id="ARBA00012534"/>
    </source>
</evidence>
<dbReference type="SMART" id="SM00138">
    <property type="entry name" value="MeTrc"/>
    <property type="match status" value="1"/>
</dbReference>
<gene>
    <name evidence="26" type="ORF">GCM10007888_56790</name>
    <name evidence="25" type="ORF">MOX02_47320</name>
</gene>
<dbReference type="Pfam" id="PF01339">
    <property type="entry name" value="CheB_methylest"/>
    <property type="match status" value="1"/>
</dbReference>
<dbReference type="SUPFAM" id="SSF53335">
    <property type="entry name" value="S-adenosyl-L-methionine-dependent methyltransferases"/>
    <property type="match status" value="1"/>
</dbReference>
<keyword evidence="17" id="KW-0157">Chromophore</keyword>
<dbReference type="CDD" id="cd16434">
    <property type="entry name" value="CheB-CheR_fusion"/>
    <property type="match status" value="1"/>
</dbReference>
<dbReference type="Proteomes" id="UP000321960">
    <property type="component" value="Unassembled WGS sequence"/>
</dbReference>
<keyword evidence="15 25" id="KW-0418">Kinase</keyword>
<dbReference type="InterPro" id="IPR000673">
    <property type="entry name" value="Sig_transdc_resp-reg_Me-estase"/>
</dbReference>
<dbReference type="OrthoDB" id="9816309at2"/>
<dbReference type="GO" id="GO:0006935">
    <property type="term" value="P:chemotaxis"/>
    <property type="evidence" value="ECO:0007669"/>
    <property type="project" value="UniProtKB-UniRule"/>
</dbReference>
<evidence type="ECO:0000259" key="22">
    <source>
        <dbReference type="PROSITE" id="PS50113"/>
    </source>
</evidence>
<dbReference type="InterPro" id="IPR013655">
    <property type="entry name" value="PAS_fold_3"/>
</dbReference>
<dbReference type="PANTHER" id="PTHR24422">
    <property type="entry name" value="CHEMOTAXIS PROTEIN METHYLTRANSFERASE"/>
    <property type="match status" value="1"/>
</dbReference>
<evidence type="ECO:0000256" key="8">
    <source>
        <dbReference type="ARBA" id="ARBA00022603"/>
    </source>
</evidence>
<dbReference type="SMART" id="SM00086">
    <property type="entry name" value="PAC"/>
    <property type="match status" value="3"/>
</dbReference>
<keyword evidence="14" id="KW-0547">Nucleotide-binding</keyword>
<evidence type="ECO:0000256" key="14">
    <source>
        <dbReference type="ARBA" id="ARBA00022741"/>
    </source>
</evidence>
<dbReference type="SMART" id="SM00911">
    <property type="entry name" value="HWE_HK"/>
    <property type="match status" value="1"/>
</dbReference>
<keyword evidence="18" id="KW-0675">Receptor</keyword>
<evidence type="ECO:0000313" key="25">
    <source>
        <dbReference type="EMBL" id="GEP06694.1"/>
    </source>
</evidence>
<keyword evidence="16" id="KW-0067">ATP-binding</keyword>
<comment type="catalytic activity">
    <reaction evidence="1">
        <text>ATP + protein L-histidine = ADP + protein N-phospho-L-histidine.</text>
        <dbReference type="EC" id="2.7.13.3"/>
    </reaction>
</comment>
<dbReference type="GO" id="GO:0005524">
    <property type="term" value="F:ATP binding"/>
    <property type="evidence" value="ECO:0007669"/>
    <property type="project" value="UniProtKB-KW"/>
</dbReference>
<dbReference type="Gene3D" id="3.40.50.180">
    <property type="entry name" value="Methylesterase CheB, C-terminal domain"/>
    <property type="match status" value="1"/>
</dbReference>
<dbReference type="Gene3D" id="1.10.155.10">
    <property type="entry name" value="Chemotaxis receptor methyltransferase CheR, N-terminal domain"/>
    <property type="match status" value="1"/>
</dbReference>
<dbReference type="PROSITE" id="PS50113">
    <property type="entry name" value="PAC"/>
    <property type="match status" value="2"/>
</dbReference>
<dbReference type="FunFam" id="3.30.450.20:FF:000099">
    <property type="entry name" value="Sensory box sensor histidine kinase"/>
    <property type="match status" value="1"/>
</dbReference>
<dbReference type="InterPro" id="IPR022642">
    <property type="entry name" value="CheR_C"/>
</dbReference>